<protein>
    <submittedName>
        <fullName evidence="2">Kinase-like protein</fullName>
    </submittedName>
</protein>
<dbReference type="InterPro" id="IPR000719">
    <property type="entry name" value="Prot_kinase_dom"/>
</dbReference>
<feature type="domain" description="Protein kinase" evidence="1">
    <location>
        <begin position="17"/>
        <end position="290"/>
    </location>
</feature>
<dbReference type="InterPro" id="IPR008271">
    <property type="entry name" value="Ser/Thr_kinase_AS"/>
</dbReference>
<organism evidence="2 3">
    <name type="scientific">Wolfiporia cocos (strain MD-104)</name>
    <name type="common">Brown rot fungus</name>
    <dbReference type="NCBI Taxonomy" id="742152"/>
    <lineage>
        <taxon>Eukaryota</taxon>
        <taxon>Fungi</taxon>
        <taxon>Dikarya</taxon>
        <taxon>Basidiomycota</taxon>
        <taxon>Agaricomycotina</taxon>
        <taxon>Agaricomycetes</taxon>
        <taxon>Polyporales</taxon>
        <taxon>Phaeolaceae</taxon>
        <taxon>Wolfiporia</taxon>
    </lineage>
</organism>
<dbReference type="AlphaFoldDB" id="A0A2H3JPQ8"/>
<dbReference type="InterPro" id="IPR001245">
    <property type="entry name" value="Ser-Thr/Tyr_kinase_cat_dom"/>
</dbReference>
<dbReference type="Proteomes" id="UP000218811">
    <property type="component" value="Unassembled WGS sequence"/>
</dbReference>
<dbReference type="Pfam" id="PF07714">
    <property type="entry name" value="PK_Tyr_Ser-Thr"/>
    <property type="match status" value="1"/>
</dbReference>
<reference evidence="2 3" key="1">
    <citation type="journal article" date="2012" name="Science">
        <title>The Paleozoic origin of enzymatic lignin decomposition reconstructed from 31 fungal genomes.</title>
        <authorList>
            <person name="Floudas D."/>
            <person name="Binder M."/>
            <person name="Riley R."/>
            <person name="Barry K."/>
            <person name="Blanchette R.A."/>
            <person name="Henrissat B."/>
            <person name="Martinez A.T."/>
            <person name="Otillar R."/>
            <person name="Spatafora J.W."/>
            <person name="Yadav J.S."/>
            <person name="Aerts A."/>
            <person name="Benoit I."/>
            <person name="Boyd A."/>
            <person name="Carlson A."/>
            <person name="Copeland A."/>
            <person name="Coutinho P.M."/>
            <person name="de Vries R.P."/>
            <person name="Ferreira P."/>
            <person name="Findley K."/>
            <person name="Foster B."/>
            <person name="Gaskell J."/>
            <person name="Glotzer D."/>
            <person name="Gorecki P."/>
            <person name="Heitman J."/>
            <person name="Hesse C."/>
            <person name="Hori C."/>
            <person name="Igarashi K."/>
            <person name="Jurgens J.A."/>
            <person name="Kallen N."/>
            <person name="Kersten P."/>
            <person name="Kohler A."/>
            <person name="Kuees U."/>
            <person name="Kumar T.K.A."/>
            <person name="Kuo A."/>
            <person name="LaButti K."/>
            <person name="Larrondo L.F."/>
            <person name="Lindquist E."/>
            <person name="Ling A."/>
            <person name="Lombard V."/>
            <person name="Lucas S."/>
            <person name="Lundell T."/>
            <person name="Martin R."/>
            <person name="McLaughlin D.J."/>
            <person name="Morgenstern I."/>
            <person name="Morin E."/>
            <person name="Murat C."/>
            <person name="Nagy L.G."/>
            <person name="Nolan M."/>
            <person name="Ohm R.A."/>
            <person name="Patyshakuliyeva A."/>
            <person name="Rokas A."/>
            <person name="Ruiz-Duenas F.J."/>
            <person name="Sabat G."/>
            <person name="Salamov A."/>
            <person name="Samejima M."/>
            <person name="Schmutz J."/>
            <person name="Slot J.C."/>
            <person name="St John F."/>
            <person name="Stenlid J."/>
            <person name="Sun H."/>
            <person name="Sun S."/>
            <person name="Syed K."/>
            <person name="Tsang A."/>
            <person name="Wiebenga A."/>
            <person name="Young D."/>
            <person name="Pisabarro A."/>
            <person name="Eastwood D.C."/>
            <person name="Martin F."/>
            <person name="Cullen D."/>
            <person name="Grigoriev I.V."/>
            <person name="Hibbett D.S."/>
        </authorList>
    </citation>
    <scope>NUCLEOTIDE SEQUENCE [LARGE SCALE GENOMIC DNA]</scope>
    <source>
        <strain evidence="2 3">MD-104</strain>
    </source>
</reference>
<evidence type="ECO:0000313" key="2">
    <source>
        <dbReference type="EMBL" id="PCH44160.1"/>
    </source>
</evidence>
<dbReference type="PROSITE" id="PS00108">
    <property type="entry name" value="PROTEIN_KINASE_ST"/>
    <property type="match status" value="1"/>
</dbReference>
<dbReference type="EMBL" id="KB468157">
    <property type="protein sequence ID" value="PCH44160.1"/>
    <property type="molecule type" value="Genomic_DNA"/>
</dbReference>
<sequence length="296" mass="33344">MLPRSYYLDLSSSRLDADLEILVASGGGGAVYKGTFARKEVALKAVTAAQSDNKTREIAPGFIKEVILWKCIRHPNILPFLGVYQPDGKLNKRYIVSPWMENGEISHYLKSNPKVDRVKLIIDIVHGIKYLHSPDINVVHGDLKPSNILVDEEGRACLADFGLSRMKVALSSVSVTSSPTAYTVRYAAPERVFFYEYDLLSTDLLKESDVFSLAMVMWQIFTDEVPFPKCKYSPAVSALIKGGKRPERLVEKTLERGLSDPIWDIMERCWSGVLEERPSLDEVLKRLPVRGTPRRK</sequence>
<dbReference type="STRING" id="742152.A0A2H3JPQ8"/>
<dbReference type="InterPro" id="IPR011009">
    <property type="entry name" value="Kinase-like_dom_sf"/>
</dbReference>
<keyword evidence="2" id="KW-0808">Transferase</keyword>
<dbReference type="OMA" id="YHCANDA"/>
<dbReference type="PANTHER" id="PTHR44329">
    <property type="entry name" value="SERINE/THREONINE-PROTEIN KINASE TNNI3K-RELATED"/>
    <property type="match status" value="1"/>
</dbReference>
<dbReference type="OrthoDB" id="10261027at2759"/>
<proteinExistence type="predicted"/>
<dbReference type="PIRSF" id="PIRSF000654">
    <property type="entry name" value="Integrin-linked_kinase"/>
    <property type="match status" value="1"/>
</dbReference>
<dbReference type="SUPFAM" id="SSF56112">
    <property type="entry name" value="Protein kinase-like (PK-like)"/>
    <property type="match status" value="1"/>
</dbReference>
<keyword evidence="2" id="KW-0418">Kinase</keyword>
<evidence type="ECO:0000313" key="3">
    <source>
        <dbReference type="Proteomes" id="UP000218811"/>
    </source>
</evidence>
<name>A0A2H3JPQ8_WOLCO</name>
<accession>A0A2H3JPQ8</accession>
<gene>
    <name evidence="2" type="ORF">WOLCODRAFT_77020</name>
</gene>
<dbReference type="PROSITE" id="PS50011">
    <property type="entry name" value="PROTEIN_KINASE_DOM"/>
    <property type="match status" value="1"/>
</dbReference>
<dbReference type="GO" id="GO:0005524">
    <property type="term" value="F:ATP binding"/>
    <property type="evidence" value="ECO:0007669"/>
    <property type="project" value="InterPro"/>
</dbReference>
<dbReference type="Gene3D" id="1.10.510.10">
    <property type="entry name" value="Transferase(Phosphotransferase) domain 1"/>
    <property type="match status" value="1"/>
</dbReference>
<evidence type="ECO:0000259" key="1">
    <source>
        <dbReference type="PROSITE" id="PS50011"/>
    </source>
</evidence>
<dbReference type="SMART" id="SM00220">
    <property type="entry name" value="S_TKc"/>
    <property type="match status" value="1"/>
</dbReference>
<dbReference type="InterPro" id="IPR051681">
    <property type="entry name" value="Ser/Thr_Kinases-Pseudokinases"/>
</dbReference>
<keyword evidence="3" id="KW-1185">Reference proteome</keyword>
<dbReference type="GO" id="GO:0004674">
    <property type="term" value="F:protein serine/threonine kinase activity"/>
    <property type="evidence" value="ECO:0007669"/>
    <property type="project" value="TreeGrafter"/>
</dbReference>